<evidence type="ECO:0000256" key="2">
    <source>
        <dbReference type="ARBA" id="ARBA00022833"/>
    </source>
</evidence>
<evidence type="ECO:0000256" key="4">
    <source>
        <dbReference type="PROSITE-ProRule" id="PRU00125"/>
    </source>
</evidence>
<dbReference type="GO" id="GO:0030032">
    <property type="term" value="P:lamellipodium assembly"/>
    <property type="evidence" value="ECO:0007669"/>
    <property type="project" value="TreeGrafter"/>
</dbReference>
<dbReference type="PROSITE" id="PS00478">
    <property type="entry name" value="LIM_DOMAIN_1"/>
    <property type="match status" value="3"/>
</dbReference>
<feature type="domain" description="LIM zinc-binding" evidence="7">
    <location>
        <begin position="170"/>
        <end position="229"/>
    </location>
</feature>
<dbReference type="Proteomes" id="UP000694680">
    <property type="component" value="Chromosome 14"/>
</dbReference>
<feature type="signal peptide" evidence="6">
    <location>
        <begin position="1"/>
        <end position="21"/>
    </location>
</feature>
<protein>
    <submittedName>
        <fullName evidence="8">Actin binding LIM protein family, member 3</fullName>
    </submittedName>
</protein>
<reference evidence="8" key="3">
    <citation type="submission" date="2025-09" db="UniProtKB">
        <authorList>
            <consortium name="Ensembl"/>
        </authorList>
    </citation>
    <scope>IDENTIFICATION</scope>
</reference>
<evidence type="ECO:0000256" key="1">
    <source>
        <dbReference type="ARBA" id="ARBA00022723"/>
    </source>
</evidence>
<dbReference type="InterPro" id="IPR051618">
    <property type="entry name" value="Actin-binding_LIM"/>
</dbReference>
<dbReference type="FunFam" id="2.10.110.10:FF:000003">
    <property type="entry name" value="actin-binding LIM protein 1 isoform X1"/>
    <property type="match status" value="1"/>
</dbReference>
<evidence type="ECO:0000259" key="7">
    <source>
        <dbReference type="PROSITE" id="PS50023"/>
    </source>
</evidence>
<dbReference type="PANTHER" id="PTHR24213:SF0">
    <property type="entry name" value="ACTIN-BINDING LIM PROTEIN 3"/>
    <property type="match status" value="1"/>
</dbReference>
<evidence type="ECO:0000256" key="6">
    <source>
        <dbReference type="SAM" id="SignalP"/>
    </source>
</evidence>
<dbReference type="PANTHER" id="PTHR24213">
    <property type="entry name" value="ACTIN-BINDING LIM PROTEIN"/>
    <property type="match status" value="1"/>
</dbReference>
<dbReference type="CDD" id="cd09329">
    <property type="entry name" value="LIM3_abLIM"/>
    <property type="match status" value="1"/>
</dbReference>
<dbReference type="FunFam" id="2.10.110.10:FF:000007">
    <property type="entry name" value="actin-binding LIM protein 1 isoform X1"/>
    <property type="match status" value="1"/>
</dbReference>
<organism evidence="8 9">
    <name type="scientific">Gouania willdenowi</name>
    <name type="common">Blunt-snouted clingfish</name>
    <name type="synonym">Lepadogaster willdenowi</name>
    <dbReference type="NCBI Taxonomy" id="441366"/>
    <lineage>
        <taxon>Eukaryota</taxon>
        <taxon>Metazoa</taxon>
        <taxon>Chordata</taxon>
        <taxon>Craniata</taxon>
        <taxon>Vertebrata</taxon>
        <taxon>Euteleostomi</taxon>
        <taxon>Actinopterygii</taxon>
        <taxon>Neopterygii</taxon>
        <taxon>Teleostei</taxon>
        <taxon>Neoteleostei</taxon>
        <taxon>Acanthomorphata</taxon>
        <taxon>Ovalentaria</taxon>
        <taxon>Blenniimorphae</taxon>
        <taxon>Blenniiformes</taxon>
        <taxon>Gobiesocoidei</taxon>
        <taxon>Gobiesocidae</taxon>
        <taxon>Gobiesocinae</taxon>
        <taxon>Gouania</taxon>
    </lineage>
</organism>
<evidence type="ECO:0000256" key="3">
    <source>
        <dbReference type="ARBA" id="ARBA00023038"/>
    </source>
</evidence>
<dbReference type="Pfam" id="PF00412">
    <property type="entry name" value="LIM"/>
    <property type="match status" value="4"/>
</dbReference>
<keyword evidence="1 4" id="KW-0479">Metal-binding</keyword>
<reference evidence="8" key="2">
    <citation type="submission" date="2025-08" db="UniProtKB">
        <authorList>
            <consortium name="Ensembl"/>
        </authorList>
    </citation>
    <scope>IDENTIFICATION</scope>
</reference>
<feature type="chain" id="PRO_5034414285" evidence="6">
    <location>
        <begin position="22"/>
        <end position="511"/>
    </location>
</feature>
<dbReference type="Gene3D" id="2.10.110.10">
    <property type="entry name" value="Cysteine Rich Protein"/>
    <property type="match status" value="4"/>
</dbReference>
<feature type="compositionally biased region" description="Basic residues" evidence="5">
    <location>
        <begin position="497"/>
        <end position="511"/>
    </location>
</feature>
<keyword evidence="9" id="KW-1185">Reference proteome</keyword>
<dbReference type="PROSITE" id="PS50023">
    <property type="entry name" value="LIM_DOMAIN_2"/>
    <property type="match status" value="3"/>
</dbReference>
<dbReference type="GO" id="GO:0046872">
    <property type="term" value="F:metal ion binding"/>
    <property type="evidence" value="ECO:0007669"/>
    <property type="project" value="UniProtKB-KW"/>
</dbReference>
<evidence type="ECO:0000256" key="5">
    <source>
        <dbReference type="SAM" id="MobiDB-lite"/>
    </source>
</evidence>
<evidence type="ECO:0000313" key="8">
    <source>
        <dbReference type="Ensembl" id="ENSGWIP00000049522.1"/>
    </source>
</evidence>
<dbReference type="InterPro" id="IPR001781">
    <property type="entry name" value="Znf_LIM"/>
</dbReference>
<dbReference type="GO" id="GO:0060271">
    <property type="term" value="P:cilium assembly"/>
    <property type="evidence" value="ECO:0007669"/>
    <property type="project" value="TreeGrafter"/>
</dbReference>
<dbReference type="InterPro" id="IPR032402">
    <property type="entry name" value="AbLIM_anchor"/>
</dbReference>
<dbReference type="FunFam" id="2.10.110.10:FF:000004">
    <property type="entry name" value="actin-binding LIM protein 1 isoform X1"/>
    <property type="match status" value="1"/>
</dbReference>
<dbReference type="AlphaFoldDB" id="A0A8C5HRI0"/>
<feature type="domain" description="LIM zinc-binding" evidence="7">
    <location>
        <begin position="102"/>
        <end position="161"/>
    </location>
</feature>
<keyword evidence="3 4" id="KW-0440">LIM domain</keyword>
<feature type="region of interest" description="Disordered" evidence="5">
    <location>
        <begin position="390"/>
        <end position="413"/>
    </location>
</feature>
<evidence type="ECO:0000313" key="9">
    <source>
        <dbReference type="Proteomes" id="UP000694680"/>
    </source>
</evidence>
<feature type="domain" description="LIM zinc-binding" evidence="7">
    <location>
        <begin position="42"/>
        <end position="101"/>
    </location>
</feature>
<keyword evidence="2 4" id="KW-0862">Zinc</keyword>
<dbReference type="GO" id="GO:0051015">
    <property type="term" value="F:actin filament binding"/>
    <property type="evidence" value="ECO:0007669"/>
    <property type="project" value="TreeGrafter"/>
</dbReference>
<accession>A0A8C5HRI0</accession>
<proteinExistence type="predicted"/>
<dbReference type="Ensembl" id="ENSGWIT00000053526.1">
    <property type="protein sequence ID" value="ENSGWIP00000049522.1"/>
    <property type="gene ID" value="ENSGWIG00000024155.1"/>
</dbReference>
<keyword evidence="6" id="KW-0732">Signal</keyword>
<sequence>MLAKHAVILVFPLPLFIYSTSIPYQTGIYGTNNNNSRGNSRIVCERCREVCRGEVVRVKNTHFHVNCFTCQVCGCDLVHSGFFHHSGEYICTEDYQRLHGTQCDSCDQYITGEVVSALGRTYHPHCFVCSICKSPFPIGDRVTFCGKKCVCQQCSHSFRSEKPVKVHGPSYCAGCDEEIKQGQSLLALERQWHVTCFKCRTCGRALTGEYISKDGIPYCETDYHAQFGIRCESCNRYISGRVLEAGGKHYHPSCARCSRCHTMFLEGEEMYLTGSEVWHPMCKEAARLERKLRLRRTSDTASISPPSSSPLFGSPRKLICSKADTDVLDYKQLAALPKLKALYDIQRPDIIPYQADHGHTRLSIDTLERYNCGQDLLDTLDLRTRSSYSSAFTDSPAHSRHGGSPLQYLSGNPSIPPVSPSLQGIGRLILKEEMKARSGLHNDTWGSRQTSCCSSKDVLNNLAYTSLNGCKILSLFTTLKLIWVSEGLHPPPPHPPPHPHPHPHRLSLKPG</sequence>
<dbReference type="Pfam" id="PF16182">
    <property type="entry name" value="AbLIM_anchor"/>
    <property type="match status" value="1"/>
</dbReference>
<dbReference type="SMART" id="SM00132">
    <property type="entry name" value="LIM"/>
    <property type="match status" value="4"/>
</dbReference>
<reference evidence="8" key="1">
    <citation type="submission" date="2020-06" db="EMBL/GenBank/DDBJ databases">
        <authorList>
            <consortium name="Wellcome Sanger Institute Data Sharing"/>
        </authorList>
    </citation>
    <scope>NUCLEOTIDE SEQUENCE [LARGE SCALE GENOMIC DNA]</scope>
</reference>
<dbReference type="CDD" id="cd09330">
    <property type="entry name" value="LIM4_abLIM"/>
    <property type="match status" value="1"/>
</dbReference>
<dbReference type="CDD" id="cd09327">
    <property type="entry name" value="LIM1_abLIM"/>
    <property type="match status" value="1"/>
</dbReference>
<name>A0A8C5HRI0_GOUWI</name>
<feature type="region of interest" description="Disordered" evidence="5">
    <location>
        <begin position="492"/>
        <end position="511"/>
    </location>
</feature>
<dbReference type="SUPFAM" id="SSF57716">
    <property type="entry name" value="Glucocorticoid receptor-like (DNA-binding domain)"/>
    <property type="match status" value="6"/>
</dbReference>
<dbReference type="GO" id="GO:0001725">
    <property type="term" value="C:stress fiber"/>
    <property type="evidence" value="ECO:0007669"/>
    <property type="project" value="TreeGrafter"/>
</dbReference>
<dbReference type="CDD" id="cd09328">
    <property type="entry name" value="LIM2_abLIM"/>
    <property type="match status" value="1"/>
</dbReference>